<evidence type="ECO:0000259" key="4">
    <source>
        <dbReference type="Pfam" id="PF01420"/>
    </source>
</evidence>
<proteinExistence type="inferred from homology"/>
<gene>
    <name evidence="5" type="ORF">OVS_02050</name>
</gene>
<dbReference type="PANTHER" id="PTHR30408:SF12">
    <property type="entry name" value="TYPE I RESTRICTION ENZYME MJAVIII SPECIFICITY SUBUNIT"/>
    <property type="match status" value="1"/>
</dbReference>
<evidence type="ECO:0000256" key="1">
    <source>
        <dbReference type="ARBA" id="ARBA00010923"/>
    </source>
</evidence>
<evidence type="ECO:0000313" key="5">
    <source>
        <dbReference type="EMBL" id="AHC39943.1"/>
    </source>
</evidence>
<keyword evidence="2" id="KW-0680">Restriction system</keyword>
<dbReference type="Gene3D" id="3.90.220.20">
    <property type="entry name" value="DNA methylase specificity domains"/>
    <property type="match status" value="2"/>
</dbReference>
<feature type="domain" description="Type I restriction modification DNA specificity" evidence="4">
    <location>
        <begin position="34"/>
        <end position="120"/>
    </location>
</feature>
<reference evidence="5 6" key="1">
    <citation type="journal article" date="2014" name="Genome Announc.">
        <title>Complete Genome Sequence of Mycoplasma ovis Strain Michigan, a Hemoplasma of Sheep with Two Distinct 16S rRNA Genes.</title>
        <authorList>
            <person name="Deshuillers P.L."/>
            <person name="Santos A.P."/>
            <person name="do Nascimento N.C."/>
            <person name="Hampel J.A."/>
            <person name="Bergin I.L."/>
            <person name="Dyson M.C."/>
            <person name="Messick J.B."/>
        </authorList>
    </citation>
    <scope>NUCLEOTIDE SEQUENCE [LARGE SCALE GENOMIC DNA]</scope>
    <source>
        <strain evidence="5 6">Michigan</strain>
    </source>
</reference>
<name>A0ABN4BKV5_9MOLU</name>
<sequence length="226" mass="26452">MAEKGDFVIDLVNIQNNVHLAVDINRFNELVAISHIYNVFRVTNSELMKEYLLIMFKNSKIEKWLKWVCHGSIRGTLSWDNFIKFPISLPPLEVQKRIVNNYETLGKIIQFKKKINELLEEWMQCLFHSMFDDLEEFTHETFGNLFQIIKGSRPPRSNYYWDKLYYCRAGGVPFLQVKDISKSKCKFLVSTLEQLTEEGLKKCRGILLGGGTSFFVITELPKQLKI</sequence>
<dbReference type="Proteomes" id="UP000018745">
    <property type="component" value="Chromosome"/>
</dbReference>
<organism evidence="5 6">
    <name type="scientific">Mycoplasma ovis str. Michigan</name>
    <dbReference type="NCBI Taxonomy" id="1415773"/>
    <lineage>
        <taxon>Bacteria</taxon>
        <taxon>Bacillati</taxon>
        <taxon>Mycoplasmatota</taxon>
        <taxon>Mollicutes</taxon>
        <taxon>Mycoplasmataceae</taxon>
        <taxon>Mycoplasma</taxon>
    </lineage>
</organism>
<dbReference type="InterPro" id="IPR052021">
    <property type="entry name" value="Type-I_RS_S_subunit"/>
</dbReference>
<accession>A0ABN4BKV5</accession>
<dbReference type="InterPro" id="IPR000055">
    <property type="entry name" value="Restrct_endonuc_typeI_TRD"/>
</dbReference>
<dbReference type="PANTHER" id="PTHR30408">
    <property type="entry name" value="TYPE-1 RESTRICTION ENZYME ECOKI SPECIFICITY PROTEIN"/>
    <property type="match status" value="1"/>
</dbReference>
<dbReference type="SUPFAM" id="SSF116734">
    <property type="entry name" value="DNA methylase specificity domain"/>
    <property type="match status" value="1"/>
</dbReference>
<comment type="similarity">
    <text evidence="1">Belongs to the type-I restriction system S methylase family.</text>
</comment>
<evidence type="ECO:0000313" key="6">
    <source>
        <dbReference type="Proteomes" id="UP000018745"/>
    </source>
</evidence>
<keyword evidence="3" id="KW-0238">DNA-binding</keyword>
<dbReference type="InterPro" id="IPR044946">
    <property type="entry name" value="Restrct_endonuc_typeI_TRD_sf"/>
</dbReference>
<keyword evidence="6" id="KW-1185">Reference proteome</keyword>
<protein>
    <recommendedName>
        <fullName evidence="4">Type I restriction modification DNA specificity domain-containing protein</fullName>
    </recommendedName>
</protein>
<evidence type="ECO:0000256" key="2">
    <source>
        <dbReference type="ARBA" id="ARBA00022747"/>
    </source>
</evidence>
<dbReference type="Pfam" id="PF01420">
    <property type="entry name" value="Methylase_S"/>
    <property type="match status" value="1"/>
</dbReference>
<dbReference type="EMBL" id="CP006935">
    <property type="protein sequence ID" value="AHC39943.1"/>
    <property type="molecule type" value="Genomic_DNA"/>
</dbReference>
<evidence type="ECO:0000256" key="3">
    <source>
        <dbReference type="ARBA" id="ARBA00023125"/>
    </source>
</evidence>